<accession>A0A0G0K1Q5</accession>
<gene>
    <name evidence="2" type="ORF">US90_C0017G0024</name>
</gene>
<keyword evidence="1" id="KW-0812">Transmembrane</keyword>
<proteinExistence type="predicted"/>
<organism evidence="2 3">
    <name type="scientific">Candidatus Shapirobacteria bacterium GW2011_GWE2_38_30</name>
    <dbReference type="NCBI Taxonomy" id="1618490"/>
    <lineage>
        <taxon>Bacteria</taxon>
        <taxon>Candidatus Shapironibacteriota</taxon>
    </lineage>
</organism>
<dbReference type="EMBL" id="LBUT01000017">
    <property type="protein sequence ID" value="KKQ69405.1"/>
    <property type="molecule type" value="Genomic_DNA"/>
</dbReference>
<dbReference type="STRING" id="1618490.US90_C0017G0024"/>
<protein>
    <recommendedName>
        <fullName evidence="4">Dockerin domain-containing protein</fullName>
    </recommendedName>
</protein>
<feature type="transmembrane region" description="Helical" evidence="1">
    <location>
        <begin position="12"/>
        <end position="31"/>
    </location>
</feature>
<reference evidence="2 3" key="1">
    <citation type="journal article" date="2015" name="Nature">
        <title>rRNA introns, odd ribosomes, and small enigmatic genomes across a large radiation of phyla.</title>
        <authorList>
            <person name="Brown C.T."/>
            <person name="Hug L.A."/>
            <person name="Thomas B.C."/>
            <person name="Sharon I."/>
            <person name="Castelle C.J."/>
            <person name="Singh A."/>
            <person name="Wilkins M.J."/>
            <person name="Williams K.H."/>
            <person name="Banfield J.F."/>
        </authorList>
    </citation>
    <scope>NUCLEOTIDE SEQUENCE [LARGE SCALE GENOMIC DNA]</scope>
</reference>
<dbReference type="AlphaFoldDB" id="A0A0G0K1Q5"/>
<dbReference type="GO" id="GO:0000272">
    <property type="term" value="P:polysaccharide catabolic process"/>
    <property type="evidence" value="ECO:0007669"/>
    <property type="project" value="InterPro"/>
</dbReference>
<sequence>MNKGKGNLKTIIVMIILLLVGVLGVLGINSVRTYMSGATAGCIPVKDPTTGRYKVDVKPLADGKGVSIAWQSQLECFSYVQYGTTPQAILVNTDRETQKSTNHQVNITSLASTGSTRNYYYRIRSSENADNPAEWEMFDNEGIPFSFPYQGSAAAPPQVTLVPQAGSPTAAPGVTGTGTTNKCVAGNDYNGDGSVNSLDMITCMKNGGTQVVPTEASKPAGATSCDPTKDYDGNGTINTLDIIKCRQSQQ</sequence>
<evidence type="ECO:0008006" key="4">
    <source>
        <dbReference type="Google" id="ProtNLM"/>
    </source>
</evidence>
<keyword evidence="1" id="KW-1133">Transmembrane helix</keyword>
<dbReference type="SUPFAM" id="SSF63446">
    <property type="entry name" value="Type I dockerin domain"/>
    <property type="match status" value="1"/>
</dbReference>
<keyword evidence="1" id="KW-0472">Membrane</keyword>
<dbReference type="Proteomes" id="UP000034406">
    <property type="component" value="Unassembled WGS sequence"/>
</dbReference>
<comment type="caution">
    <text evidence="2">The sequence shown here is derived from an EMBL/GenBank/DDBJ whole genome shotgun (WGS) entry which is preliminary data.</text>
</comment>
<dbReference type="InterPro" id="IPR036439">
    <property type="entry name" value="Dockerin_dom_sf"/>
</dbReference>
<evidence type="ECO:0000256" key="1">
    <source>
        <dbReference type="SAM" id="Phobius"/>
    </source>
</evidence>
<evidence type="ECO:0000313" key="2">
    <source>
        <dbReference type="EMBL" id="KKQ69405.1"/>
    </source>
</evidence>
<dbReference type="PROSITE" id="PS00018">
    <property type="entry name" value="EF_HAND_1"/>
    <property type="match status" value="2"/>
</dbReference>
<evidence type="ECO:0000313" key="3">
    <source>
        <dbReference type="Proteomes" id="UP000034406"/>
    </source>
</evidence>
<name>A0A0G0K1Q5_9BACT</name>
<dbReference type="InterPro" id="IPR018247">
    <property type="entry name" value="EF_Hand_1_Ca_BS"/>
</dbReference>